<reference evidence="4" key="1">
    <citation type="journal article" date="2019" name="Int. J. Syst. Evol. Microbiol.">
        <title>The Global Catalogue of Microorganisms (GCM) 10K type strain sequencing project: providing services to taxonomists for standard genome sequencing and annotation.</title>
        <authorList>
            <consortium name="The Broad Institute Genomics Platform"/>
            <consortium name="The Broad Institute Genome Sequencing Center for Infectious Disease"/>
            <person name="Wu L."/>
            <person name="Ma J."/>
        </authorList>
    </citation>
    <scope>NUCLEOTIDE SEQUENCE [LARGE SCALE GENOMIC DNA]</scope>
    <source>
        <strain evidence="4">JCM 16026</strain>
    </source>
</reference>
<keyword evidence="2" id="KW-0812">Transmembrane</keyword>
<dbReference type="EMBL" id="BAAAQT010000005">
    <property type="protein sequence ID" value="GAA2171818.1"/>
    <property type="molecule type" value="Genomic_DNA"/>
</dbReference>
<dbReference type="Proteomes" id="UP001501599">
    <property type="component" value="Unassembled WGS sequence"/>
</dbReference>
<comment type="caution">
    <text evidence="3">The sequence shown here is derived from an EMBL/GenBank/DDBJ whole genome shotgun (WGS) entry which is preliminary data.</text>
</comment>
<dbReference type="RefSeq" id="WP_344340412.1">
    <property type="nucleotide sequence ID" value="NZ_BAAAQT010000005.1"/>
</dbReference>
<name>A0ABP5MB13_9MICO</name>
<protein>
    <submittedName>
        <fullName evidence="3">Uncharacterized protein</fullName>
    </submittedName>
</protein>
<evidence type="ECO:0000313" key="3">
    <source>
        <dbReference type="EMBL" id="GAA2171818.1"/>
    </source>
</evidence>
<feature type="transmembrane region" description="Helical" evidence="2">
    <location>
        <begin position="6"/>
        <end position="27"/>
    </location>
</feature>
<organism evidence="3 4">
    <name type="scientific">Agrococcus versicolor</name>
    <dbReference type="NCBI Taxonomy" id="501482"/>
    <lineage>
        <taxon>Bacteria</taxon>
        <taxon>Bacillati</taxon>
        <taxon>Actinomycetota</taxon>
        <taxon>Actinomycetes</taxon>
        <taxon>Micrococcales</taxon>
        <taxon>Microbacteriaceae</taxon>
        <taxon>Agrococcus</taxon>
    </lineage>
</organism>
<evidence type="ECO:0000256" key="2">
    <source>
        <dbReference type="SAM" id="Phobius"/>
    </source>
</evidence>
<keyword evidence="2" id="KW-1133">Transmembrane helix</keyword>
<accession>A0ABP5MB13</accession>
<evidence type="ECO:0000256" key="1">
    <source>
        <dbReference type="SAM" id="MobiDB-lite"/>
    </source>
</evidence>
<evidence type="ECO:0000313" key="4">
    <source>
        <dbReference type="Proteomes" id="UP001501599"/>
    </source>
</evidence>
<gene>
    <name evidence="3" type="ORF">GCM10009846_07210</name>
</gene>
<sequence length="124" mass="13080">MVADPLALTLSAIVAGVVVVVLAIVVWQVLAVRRVRRAAEAIAAERDRLATARTAHAQAQGSSPAEVASANDRVQEARRAVNAAVREGEALRKRFPTSLYAGRIPAPEYEEAGGGTAEPPRIAF</sequence>
<feature type="region of interest" description="Disordered" evidence="1">
    <location>
        <begin position="53"/>
        <end position="74"/>
    </location>
</feature>
<keyword evidence="2" id="KW-0472">Membrane</keyword>
<proteinExistence type="predicted"/>
<keyword evidence="4" id="KW-1185">Reference proteome</keyword>